<dbReference type="InterPro" id="IPR050228">
    <property type="entry name" value="Carboxylesterase_BioH"/>
</dbReference>
<reference evidence="2 3" key="1">
    <citation type="journal article" date="2015" name="Plant Cell">
        <title>Oil accumulation by the oleaginous diatom Fistulifera solaris as revealed by the genome and transcriptome.</title>
        <authorList>
            <person name="Tanaka T."/>
            <person name="Maeda Y."/>
            <person name="Veluchamy A."/>
            <person name="Tanaka M."/>
            <person name="Abida H."/>
            <person name="Marechal E."/>
            <person name="Bowler C."/>
            <person name="Muto M."/>
            <person name="Sunaga Y."/>
            <person name="Tanaka M."/>
            <person name="Yoshino T."/>
            <person name="Taniguchi T."/>
            <person name="Fukuda Y."/>
            <person name="Nemoto M."/>
            <person name="Matsumoto M."/>
            <person name="Wong P.S."/>
            <person name="Aburatani S."/>
            <person name="Fujibuchi W."/>
        </authorList>
    </citation>
    <scope>NUCLEOTIDE SEQUENCE [LARGE SCALE GENOMIC DNA]</scope>
    <source>
        <strain evidence="2 3">JPCC DA0580</strain>
    </source>
</reference>
<protein>
    <recommendedName>
        <fullName evidence="1">AB hydrolase-1 domain-containing protein</fullName>
    </recommendedName>
</protein>
<dbReference type="AlphaFoldDB" id="A0A1Z5JZG9"/>
<evidence type="ECO:0000313" key="2">
    <source>
        <dbReference type="EMBL" id="GAX19415.1"/>
    </source>
</evidence>
<dbReference type="Proteomes" id="UP000198406">
    <property type="component" value="Unassembled WGS sequence"/>
</dbReference>
<evidence type="ECO:0000259" key="1">
    <source>
        <dbReference type="Pfam" id="PF12697"/>
    </source>
</evidence>
<keyword evidence="3" id="KW-1185">Reference proteome</keyword>
<dbReference type="OrthoDB" id="8119704at2759"/>
<dbReference type="InterPro" id="IPR029058">
    <property type="entry name" value="AB_hydrolase_fold"/>
</dbReference>
<dbReference type="Gene3D" id="3.40.50.1820">
    <property type="entry name" value="alpha/beta hydrolase"/>
    <property type="match status" value="1"/>
</dbReference>
<sequence length="354" mass="39338">MQKLAFLPTLPIILAVRSYAFVATTLFVGALPSPKSSCLSQQQISDVETAHFDLSSGVSMLVESSKPKHLTKKPPILFLHGSFHGSWCWSEHFFPFFVERGFPVVALNWRGTGGTKAGDGVKKVKIMEHVADLSSFLEHVLPRLGYADVKPIVVCHSFGGLAVMKYLEQNPASKFSGIVMMCSVPPSGNGKMTMRYLKRSLMDSWKITAGFAMKRVLKNDVLCRELFFGGKIKTREDGSIEDYGITDDDIHRYQAYFARDSNATIDLFDLAKQLPSSSTISDGRASFVAQLPPRLVMGATDDMVVDREGVEETAKYFGLDDYKMVDSPHDVMLGAKWQNAAVALYEWINEKVKL</sequence>
<dbReference type="InParanoid" id="A0A1Z5JZG9"/>
<dbReference type="EMBL" id="BDSP01000136">
    <property type="protein sequence ID" value="GAX19415.1"/>
    <property type="molecule type" value="Genomic_DNA"/>
</dbReference>
<dbReference type="InterPro" id="IPR000073">
    <property type="entry name" value="AB_hydrolase_1"/>
</dbReference>
<comment type="caution">
    <text evidence="2">The sequence shown here is derived from an EMBL/GenBank/DDBJ whole genome shotgun (WGS) entry which is preliminary data.</text>
</comment>
<dbReference type="SUPFAM" id="SSF53474">
    <property type="entry name" value="alpha/beta-Hydrolases"/>
    <property type="match status" value="1"/>
</dbReference>
<dbReference type="PANTHER" id="PTHR43194">
    <property type="entry name" value="HYDROLASE ALPHA/BETA FOLD FAMILY"/>
    <property type="match status" value="1"/>
</dbReference>
<dbReference type="PANTHER" id="PTHR43194:SF2">
    <property type="entry name" value="PEROXISOMAL MEMBRANE PROTEIN LPX1"/>
    <property type="match status" value="1"/>
</dbReference>
<proteinExistence type="predicted"/>
<accession>A0A1Z5JZG9</accession>
<gene>
    <name evidence="2" type="ORF">FisN_4Lh395</name>
</gene>
<organism evidence="2 3">
    <name type="scientific">Fistulifera solaris</name>
    <name type="common">Oleaginous diatom</name>
    <dbReference type="NCBI Taxonomy" id="1519565"/>
    <lineage>
        <taxon>Eukaryota</taxon>
        <taxon>Sar</taxon>
        <taxon>Stramenopiles</taxon>
        <taxon>Ochrophyta</taxon>
        <taxon>Bacillariophyta</taxon>
        <taxon>Bacillariophyceae</taxon>
        <taxon>Bacillariophycidae</taxon>
        <taxon>Naviculales</taxon>
        <taxon>Naviculaceae</taxon>
        <taxon>Fistulifera</taxon>
    </lineage>
</organism>
<dbReference type="Pfam" id="PF12697">
    <property type="entry name" value="Abhydrolase_6"/>
    <property type="match status" value="1"/>
</dbReference>
<name>A0A1Z5JZG9_FISSO</name>
<feature type="domain" description="AB hydrolase-1" evidence="1">
    <location>
        <begin position="76"/>
        <end position="309"/>
    </location>
</feature>
<evidence type="ECO:0000313" key="3">
    <source>
        <dbReference type="Proteomes" id="UP000198406"/>
    </source>
</evidence>